<dbReference type="OrthoDB" id="2925849at2"/>
<gene>
    <name evidence="1" type="ORF">ATY39_06840</name>
</gene>
<dbReference type="EMBL" id="CP014806">
    <property type="protein sequence ID" value="AMW99204.1"/>
    <property type="molecule type" value="Genomic_DNA"/>
</dbReference>
<protein>
    <recommendedName>
        <fullName evidence="3">Phage protein</fullName>
    </recommendedName>
</protein>
<dbReference type="NCBIfam" id="NF047360">
    <property type="entry name" value="tail_chap_PVL"/>
    <property type="match status" value="1"/>
</dbReference>
<evidence type="ECO:0000313" key="2">
    <source>
        <dbReference type="Proteomes" id="UP000076021"/>
    </source>
</evidence>
<dbReference type="Proteomes" id="UP000076021">
    <property type="component" value="Chromosome"/>
</dbReference>
<dbReference type="Pfam" id="PF23857">
    <property type="entry name" value="Phage_TAC_19"/>
    <property type="match status" value="1"/>
</dbReference>
<evidence type="ECO:0008006" key="3">
    <source>
        <dbReference type="Google" id="ProtNLM"/>
    </source>
</evidence>
<proteinExistence type="predicted"/>
<dbReference type="RefSeq" id="WP_066787685.1">
    <property type="nucleotide sequence ID" value="NZ_CP014806.1"/>
</dbReference>
<name>A0A143HBV1_9BACL</name>
<dbReference type="AlphaFoldDB" id="A0A143HBV1"/>
<reference evidence="2" key="2">
    <citation type="submission" date="2016-03" db="EMBL/GenBank/DDBJ databases">
        <authorList>
            <person name="Ploux O."/>
        </authorList>
    </citation>
    <scope>NUCLEOTIDE SEQUENCE [LARGE SCALE GENOMIC DNA]</scope>
    <source>
        <strain evidence="2">PP9</strain>
    </source>
</reference>
<sequence length="108" mass="12601">MYTLELTNPKTKEVTTHTKDWVSAKNLITALKMQNEVHESELESAMALVDFVANLFGIKSDEILEGIQAHDLMKRMYEIYYKVLGYTEKKAQRLIQIMQDVEMEEELD</sequence>
<evidence type="ECO:0000313" key="1">
    <source>
        <dbReference type="EMBL" id="AMW99204.1"/>
    </source>
</evidence>
<keyword evidence="2" id="KW-1185">Reference proteome</keyword>
<accession>A0A143HBV1</accession>
<dbReference type="InterPro" id="IPR057006">
    <property type="entry name" value="Phage_TAC_19"/>
</dbReference>
<dbReference type="STRING" id="241244.ATY39_06840"/>
<dbReference type="KEGG" id="rst:ATY39_06840"/>
<organism evidence="1 2">
    <name type="scientific">Rummeliibacillus stabekisii</name>
    <dbReference type="NCBI Taxonomy" id="241244"/>
    <lineage>
        <taxon>Bacteria</taxon>
        <taxon>Bacillati</taxon>
        <taxon>Bacillota</taxon>
        <taxon>Bacilli</taxon>
        <taxon>Bacillales</taxon>
        <taxon>Caryophanaceae</taxon>
        <taxon>Rummeliibacillus</taxon>
    </lineage>
</organism>
<reference evidence="1 2" key="1">
    <citation type="journal article" date="2016" name="Genome Announc.">
        <title>Whole-Genome Sequence of Rummeliibacillus stabekisii Strain PP9 Isolated from Antarctic Soil.</title>
        <authorList>
            <person name="da Mota F.F."/>
            <person name="Vollu R.E."/>
            <person name="Jurelevicius D."/>
            <person name="Seldin L."/>
        </authorList>
    </citation>
    <scope>NUCLEOTIDE SEQUENCE [LARGE SCALE GENOMIC DNA]</scope>
    <source>
        <strain evidence="1 2">PP9</strain>
    </source>
</reference>